<keyword evidence="2" id="KW-0812">Transmembrane</keyword>
<feature type="region of interest" description="Disordered" evidence="1">
    <location>
        <begin position="118"/>
        <end position="215"/>
    </location>
</feature>
<feature type="region of interest" description="Disordered" evidence="1">
    <location>
        <begin position="365"/>
        <end position="470"/>
    </location>
</feature>
<reference evidence="4" key="1">
    <citation type="journal article" date="2019" name="Int. J. Syst. Evol. Microbiol.">
        <title>The Global Catalogue of Microorganisms (GCM) 10K type strain sequencing project: providing services to taxonomists for standard genome sequencing and annotation.</title>
        <authorList>
            <consortium name="The Broad Institute Genomics Platform"/>
            <consortium name="The Broad Institute Genome Sequencing Center for Infectious Disease"/>
            <person name="Wu L."/>
            <person name="Ma J."/>
        </authorList>
    </citation>
    <scope>NUCLEOTIDE SEQUENCE [LARGE SCALE GENOMIC DNA]</scope>
    <source>
        <strain evidence="4">CGMCC 1.16444</strain>
    </source>
</reference>
<name>A0ABV9Z5Z0_9HYPH</name>
<feature type="compositionally biased region" description="Basic and acidic residues" evidence="1">
    <location>
        <begin position="189"/>
        <end position="202"/>
    </location>
</feature>
<dbReference type="RefSeq" id="WP_114955796.1">
    <property type="nucleotide sequence ID" value="NZ_JBHSJF010000006.1"/>
</dbReference>
<accession>A0ABV9Z5Z0</accession>
<sequence length="529" mass="55737">MANDQNDELAGIISEPGRGAPEIKPARSLWPRPHEDVKIEPVLDEPSRVEPLVPRIQRDGDFETVPSEGYQAVTPPRAEEHIAAPEPVAERIVETPAEIVSSNADELLAEIARRLEPSFEKKEPVAETAPEVEAPRAEEPVVEAASKPVVAIEPEPVHGESEDAPVIEPRIEELAAEPPVNEEPTVEDLIERSEEDREREPTIEALAAASEPRMPNRISVLDADRSSESVDLDDTGGRSGRFLAMAAGIIVALALGALGFIYLAPAFGIGGTQTASNQAEEVAEAAAVPVAAASASPASVPTPVANANQSANISSDDLKAIRDHLDQLEQRFAKIESELASSNRTAVEASEKQIKELSARIERVEKRAPQSAGTAPTPTPTPVAATAPREPAAAPQTTASAPRDITAPSSTSNSQGTPAEPRASGSIANEAPASETPPAVPTPRPTATARAESAAPPTPRLGASPDSPVVNGWVVRDIYNGMAVLQGRRGMVEVEPGDELPDGNKVLAIRRLGGDWVVVTEQGIIASRQ</sequence>
<feature type="region of interest" description="Disordered" evidence="1">
    <location>
        <begin position="50"/>
        <end position="79"/>
    </location>
</feature>
<comment type="caution">
    <text evidence="3">The sequence shown here is derived from an EMBL/GenBank/DDBJ whole genome shotgun (WGS) entry which is preliminary data.</text>
</comment>
<feature type="compositionally biased region" description="Polar residues" evidence="1">
    <location>
        <begin position="407"/>
        <end position="417"/>
    </location>
</feature>
<feature type="region of interest" description="Disordered" evidence="1">
    <location>
        <begin position="1"/>
        <end position="32"/>
    </location>
</feature>
<keyword evidence="4" id="KW-1185">Reference proteome</keyword>
<dbReference type="EMBL" id="JBHSJF010000006">
    <property type="protein sequence ID" value="MFC5068291.1"/>
    <property type="molecule type" value="Genomic_DNA"/>
</dbReference>
<evidence type="ECO:0000256" key="2">
    <source>
        <dbReference type="SAM" id="Phobius"/>
    </source>
</evidence>
<feature type="transmembrane region" description="Helical" evidence="2">
    <location>
        <begin position="242"/>
        <end position="264"/>
    </location>
</feature>
<keyword evidence="2" id="KW-1133">Transmembrane helix</keyword>
<feature type="compositionally biased region" description="Low complexity" evidence="1">
    <location>
        <begin position="369"/>
        <end position="402"/>
    </location>
</feature>
<proteinExistence type="predicted"/>
<organism evidence="3 4">
    <name type="scientific">Flaviflagellibacter deserti</name>
    <dbReference type="NCBI Taxonomy" id="2267266"/>
    <lineage>
        <taxon>Bacteria</taxon>
        <taxon>Pseudomonadati</taxon>
        <taxon>Pseudomonadota</taxon>
        <taxon>Alphaproteobacteria</taxon>
        <taxon>Hyphomicrobiales</taxon>
        <taxon>Flaviflagellibacter</taxon>
    </lineage>
</organism>
<gene>
    <name evidence="3" type="ORF">ACFPFW_09720</name>
</gene>
<protein>
    <submittedName>
        <fullName evidence="3">Uncharacterized protein</fullName>
    </submittedName>
</protein>
<keyword evidence="2" id="KW-0472">Membrane</keyword>
<evidence type="ECO:0000313" key="4">
    <source>
        <dbReference type="Proteomes" id="UP001595796"/>
    </source>
</evidence>
<dbReference type="Proteomes" id="UP001595796">
    <property type="component" value="Unassembled WGS sequence"/>
</dbReference>
<evidence type="ECO:0000256" key="1">
    <source>
        <dbReference type="SAM" id="MobiDB-lite"/>
    </source>
</evidence>
<feature type="compositionally biased region" description="Low complexity" evidence="1">
    <location>
        <begin position="445"/>
        <end position="455"/>
    </location>
</feature>
<evidence type="ECO:0000313" key="3">
    <source>
        <dbReference type="EMBL" id="MFC5068291.1"/>
    </source>
</evidence>